<dbReference type="InterPro" id="IPR015422">
    <property type="entry name" value="PyrdxlP-dep_Trfase_small"/>
</dbReference>
<dbReference type="Pfam" id="PF01053">
    <property type="entry name" value="Cys_Met_Meta_PP"/>
    <property type="match status" value="1"/>
</dbReference>
<dbReference type="GO" id="GO:0030170">
    <property type="term" value="F:pyridoxal phosphate binding"/>
    <property type="evidence" value="ECO:0007669"/>
    <property type="project" value="InterPro"/>
</dbReference>
<dbReference type="NCBIfam" id="TIGR01326">
    <property type="entry name" value="OAH_OAS_sulfhy"/>
    <property type="match status" value="1"/>
</dbReference>
<comment type="similarity">
    <text evidence="2 6">Belongs to the trans-sulfuration enzymes family.</text>
</comment>
<evidence type="ECO:0000256" key="6">
    <source>
        <dbReference type="RuleBase" id="RU362118"/>
    </source>
</evidence>
<dbReference type="HOGENOM" id="CLU_018986_4_0_9"/>
<reference evidence="7 8" key="1">
    <citation type="journal article" date="2015" name="J. Biotechnol.">
        <title>Complete genome sequence of Paenibacillus beijingensis 7188(T) (=DSM 24997(T)), a novel rhizobacterium from jujube garden soil.</title>
        <authorList>
            <person name="Kwak Y."/>
            <person name="Shin J.H."/>
        </authorList>
    </citation>
    <scope>NUCLEOTIDE SEQUENCE [LARGE SCALE GENOMIC DNA]</scope>
    <source>
        <strain evidence="7 8">DSM 24997</strain>
    </source>
</reference>
<dbReference type="STRING" id="1126833.VN24_18955"/>
<gene>
    <name evidence="7" type="ORF">VN24_18955</name>
</gene>
<evidence type="ECO:0000256" key="5">
    <source>
        <dbReference type="PIRSR" id="PIRSR001434-2"/>
    </source>
</evidence>
<dbReference type="SUPFAM" id="SSF53383">
    <property type="entry name" value="PLP-dependent transferases"/>
    <property type="match status" value="1"/>
</dbReference>
<dbReference type="PATRIC" id="fig|1126833.4.peg.4169"/>
<dbReference type="Gene3D" id="3.40.640.10">
    <property type="entry name" value="Type I PLP-dependent aspartate aminotransferase-like (Major domain)"/>
    <property type="match status" value="1"/>
</dbReference>
<comment type="cofactor">
    <cofactor evidence="1 6">
        <name>pyridoxal 5'-phosphate</name>
        <dbReference type="ChEBI" id="CHEBI:597326"/>
    </cofactor>
</comment>
<keyword evidence="8" id="KW-1185">Reference proteome</keyword>
<name>A0A0D5NM89_9BACL</name>
<dbReference type="InterPro" id="IPR015424">
    <property type="entry name" value="PyrdxlP-dep_Trfase"/>
</dbReference>
<feature type="modified residue" description="N6-(pyridoxal phosphate)lysine" evidence="5">
    <location>
        <position position="210"/>
    </location>
</feature>
<proteinExistence type="inferred from homology"/>
<dbReference type="PANTHER" id="PTHR43797">
    <property type="entry name" value="HOMOCYSTEINE/CYSTEINE SYNTHASE"/>
    <property type="match status" value="1"/>
</dbReference>
<evidence type="ECO:0000256" key="4">
    <source>
        <dbReference type="ARBA" id="ARBA00022898"/>
    </source>
</evidence>
<evidence type="ECO:0000313" key="7">
    <source>
        <dbReference type="EMBL" id="AJY76260.1"/>
    </source>
</evidence>
<dbReference type="AlphaFoldDB" id="A0A0D5NM89"/>
<dbReference type="EMBL" id="CP011058">
    <property type="protein sequence ID" value="AJY76260.1"/>
    <property type="molecule type" value="Genomic_DNA"/>
</dbReference>
<dbReference type="InterPro" id="IPR000277">
    <property type="entry name" value="Cys/Met-Metab_PyrdxlP-dep_enz"/>
</dbReference>
<dbReference type="GO" id="GO:0003961">
    <property type="term" value="F:O-acetylhomoserine aminocarboxypropyltransferase activity"/>
    <property type="evidence" value="ECO:0007669"/>
    <property type="project" value="UniProtKB-EC"/>
</dbReference>
<dbReference type="NCBIfam" id="NF006096">
    <property type="entry name" value="PRK08248.1"/>
    <property type="match status" value="1"/>
</dbReference>
<dbReference type="Proteomes" id="UP000032633">
    <property type="component" value="Chromosome"/>
</dbReference>
<dbReference type="KEGG" id="pbj:VN24_18955"/>
<sequence>MGEYRTLSPETLAVHGGQELDPATLSRAVPIYQTTSYGFRDTDHAADLFALKQFGNIYTRIMNPTSDVFEKRIAALEGAPAALAVASGQAAISYSILNIAGAGDEIVSSTSLYGGTYNLFATTLPKLGITVKFVDSSDPENFRAAITSRTKAVFAETIGNPRGDVLDIEAVAGIAHENGIPLIVDNTFPSPYLLRPIEHGADIVVHSATKFIGGHGTSIGGVIVDGGRFDWKASGKFPSLTEPDPSYHGVVYTEAVGPIAYIIKARVQLLRDLGAALSPFNSFLLLQGLETLHLRLERHSANALAVAKYLEGHEAVEWVSYAGLESHPSYKLAQKYLPRGQGAILTFGIHGGVEAGKKLINAVELFSHLANVGDSKSLIIHLASTTHQQLTEEEQSATGVTPGLIRLSVGTEGIGDIIADLEQALRKSQE</sequence>
<dbReference type="InterPro" id="IPR054542">
    <property type="entry name" value="Cys_met_metab_PP"/>
</dbReference>
<evidence type="ECO:0000256" key="3">
    <source>
        <dbReference type="ARBA" id="ARBA00022679"/>
    </source>
</evidence>
<protein>
    <submittedName>
        <fullName evidence="7">O-acetylhomoserine aminocarboxypropyltransferase</fullName>
        <ecNumber evidence="7">2.5.1.49</ecNumber>
    </submittedName>
</protein>
<dbReference type="GO" id="GO:0006535">
    <property type="term" value="P:cysteine biosynthetic process from serine"/>
    <property type="evidence" value="ECO:0007669"/>
    <property type="project" value="TreeGrafter"/>
</dbReference>
<dbReference type="Gene3D" id="3.90.1150.10">
    <property type="entry name" value="Aspartate Aminotransferase, domain 1"/>
    <property type="match status" value="1"/>
</dbReference>
<dbReference type="GO" id="GO:0004124">
    <property type="term" value="F:cysteine synthase activity"/>
    <property type="evidence" value="ECO:0007669"/>
    <property type="project" value="TreeGrafter"/>
</dbReference>
<dbReference type="GO" id="GO:0005737">
    <property type="term" value="C:cytoplasm"/>
    <property type="evidence" value="ECO:0007669"/>
    <property type="project" value="TreeGrafter"/>
</dbReference>
<dbReference type="FunFam" id="3.40.640.10:FF:000035">
    <property type="entry name" value="O-succinylhomoserine sulfhydrylase"/>
    <property type="match status" value="1"/>
</dbReference>
<evidence type="ECO:0000313" key="8">
    <source>
        <dbReference type="Proteomes" id="UP000032633"/>
    </source>
</evidence>
<evidence type="ECO:0000256" key="2">
    <source>
        <dbReference type="ARBA" id="ARBA00009077"/>
    </source>
</evidence>
<dbReference type="InterPro" id="IPR015421">
    <property type="entry name" value="PyrdxlP-dep_Trfase_major"/>
</dbReference>
<dbReference type="PROSITE" id="PS00868">
    <property type="entry name" value="CYS_MET_METAB_PP"/>
    <property type="match status" value="1"/>
</dbReference>
<dbReference type="PIRSF" id="PIRSF001434">
    <property type="entry name" value="CGS"/>
    <property type="match status" value="1"/>
</dbReference>
<organism evidence="7 8">
    <name type="scientific">Paenibacillus beijingensis</name>
    <dbReference type="NCBI Taxonomy" id="1126833"/>
    <lineage>
        <taxon>Bacteria</taxon>
        <taxon>Bacillati</taxon>
        <taxon>Bacillota</taxon>
        <taxon>Bacilli</taxon>
        <taxon>Bacillales</taxon>
        <taxon>Paenibacillaceae</taxon>
        <taxon>Paenibacillus</taxon>
    </lineage>
</organism>
<dbReference type="OrthoDB" id="9780685at2"/>
<dbReference type="InterPro" id="IPR006235">
    <property type="entry name" value="OAc-hSer/O-AcSer_sulfhydrylase"/>
</dbReference>
<keyword evidence="4 5" id="KW-0663">Pyridoxal phosphate</keyword>
<dbReference type="RefSeq" id="WP_045671688.1">
    <property type="nucleotide sequence ID" value="NZ_CP011058.1"/>
</dbReference>
<evidence type="ECO:0000256" key="1">
    <source>
        <dbReference type="ARBA" id="ARBA00001933"/>
    </source>
</evidence>
<accession>A0A0D5NM89</accession>
<dbReference type="CDD" id="cd00614">
    <property type="entry name" value="CGS_like"/>
    <property type="match status" value="1"/>
</dbReference>
<keyword evidence="3 7" id="KW-0808">Transferase</keyword>
<dbReference type="PANTHER" id="PTHR43797:SF2">
    <property type="entry name" value="HOMOCYSTEINE_CYSTEINE SYNTHASE"/>
    <property type="match status" value="1"/>
</dbReference>
<reference evidence="8" key="2">
    <citation type="submission" date="2015-03" db="EMBL/GenBank/DDBJ databases">
        <title>Genome sequence of Paenibacillus beijingensis strain DSM 24997T.</title>
        <authorList>
            <person name="Kwak Y."/>
            <person name="Shin J.-H."/>
        </authorList>
    </citation>
    <scope>NUCLEOTIDE SEQUENCE [LARGE SCALE GENOMIC DNA]</scope>
    <source>
        <strain evidence="8">DSM 24997</strain>
    </source>
</reference>
<dbReference type="GO" id="GO:0071269">
    <property type="term" value="P:L-homocysteine biosynthetic process"/>
    <property type="evidence" value="ECO:0007669"/>
    <property type="project" value="TreeGrafter"/>
</dbReference>
<dbReference type="EC" id="2.5.1.49" evidence="7"/>
<dbReference type="GO" id="GO:0019346">
    <property type="term" value="P:transsulfuration"/>
    <property type="evidence" value="ECO:0007669"/>
    <property type="project" value="InterPro"/>
</dbReference>